<dbReference type="Proteomes" id="UP000051401">
    <property type="component" value="Unassembled WGS sequence"/>
</dbReference>
<keyword evidence="4" id="KW-1185">Reference proteome</keyword>
<dbReference type="Proteomes" id="UP000325785">
    <property type="component" value="Chromosome"/>
</dbReference>
<dbReference type="PATRIC" id="fig|540747.5.peg.2539"/>
<dbReference type="PANTHER" id="PTHR43841:SF3">
    <property type="entry name" value="(3R)-HYDROXYACYL-ACP DEHYDRATASE SUBUNIT HADB"/>
    <property type="match status" value="1"/>
</dbReference>
<dbReference type="PANTHER" id="PTHR43841">
    <property type="entry name" value="3-HYDROXYACYL-THIOESTER DEHYDRATASE HTDX-RELATED"/>
    <property type="match status" value="1"/>
</dbReference>
<feature type="domain" description="MaoC-like" evidence="1">
    <location>
        <begin position="16"/>
        <end position="106"/>
    </location>
</feature>
<sequence>MSQQSAPEVGDRSSYTTEPVTTKQIVMYAGASGDFNPIHYDQAYAESAGLGGVIAHGMLTMGMAGRCVTDWAGPGRFVEDIRGRFLHPVKPGDKVTFALEVTDVGTAVEMDLTGHVGETQVFKGTARVSGGR</sequence>
<reference evidence="2 4" key="1">
    <citation type="submission" date="2015-04" db="EMBL/GenBank/DDBJ databases">
        <title>The draft genome sequence of Roseovarius indicus B108T.</title>
        <authorList>
            <person name="Li G."/>
            <person name="Lai Q."/>
            <person name="Shao Z."/>
            <person name="Yan P."/>
        </authorList>
    </citation>
    <scope>NUCLEOTIDE SEQUENCE [LARGE SCALE GENOMIC DNA]</scope>
    <source>
        <strain evidence="2 4">B108</strain>
    </source>
</reference>
<dbReference type="KEGG" id="rid:RIdsm_01859"/>
<dbReference type="InterPro" id="IPR002539">
    <property type="entry name" value="MaoC-like_dom"/>
</dbReference>
<dbReference type="Pfam" id="PF01575">
    <property type="entry name" value="MaoC_dehydratas"/>
    <property type="match status" value="1"/>
</dbReference>
<dbReference type="EMBL" id="LAXI01000002">
    <property type="protein sequence ID" value="KRS18999.1"/>
    <property type="molecule type" value="Genomic_DNA"/>
</dbReference>
<dbReference type="GO" id="GO:0005835">
    <property type="term" value="C:fatty acid synthase complex"/>
    <property type="evidence" value="ECO:0007669"/>
    <property type="project" value="InterPro"/>
</dbReference>
<proteinExistence type="predicted"/>
<protein>
    <submittedName>
        <fullName evidence="3">(3R)-hydroxyacyl-ACP dehydratase subunit HadB</fullName>
    </submittedName>
</protein>
<evidence type="ECO:0000313" key="2">
    <source>
        <dbReference type="EMBL" id="KRS18999.1"/>
    </source>
</evidence>
<reference evidence="3 5" key="2">
    <citation type="submission" date="2018-08" db="EMBL/GenBank/DDBJ databases">
        <title>Genetic Globetrotter - A new plasmid hitch-hiking vast phylogenetic and geographic distances.</title>
        <authorList>
            <person name="Vollmers J."/>
            <person name="Petersen J."/>
        </authorList>
    </citation>
    <scope>NUCLEOTIDE SEQUENCE [LARGE SCALE GENOMIC DNA]</scope>
    <source>
        <strain evidence="3 5">DSM 26383</strain>
    </source>
</reference>
<dbReference type="RefSeq" id="WP_057813823.1">
    <property type="nucleotide sequence ID" value="NZ_CP031598.1"/>
</dbReference>
<dbReference type="PRINTS" id="PR01483">
    <property type="entry name" value="FASYNTHASE"/>
</dbReference>
<evidence type="ECO:0000313" key="5">
    <source>
        <dbReference type="Proteomes" id="UP000325785"/>
    </source>
</evidence>
<dbReference type="AlphaFoldDB" id="A0A0T5PCL2"/>
<organism evidence="2 4">
    <name type="scientific">Roseovarius indicus</name>
    <dbReference type="NCBI Taxonomy" id="540747"/>
    <lineage>
        <taxon>Bacteria</taxon>
        <taxon>Pseudomonadati</taxon>
        <taxon>Pseudomonadota</taxon>
        <taxon>Alphaproteobacteria</taxon>
        <taxon>Rhodobacterales</taxon>
        <taxon>Roseobacteraceae</taxon>
        <taxon>Roseovarius</taxon>
    </lineage>
</organism>
<evidence type="ECO:0000313" key="4">
    <source>
        <dbReference type="Proteomes" id="UP000051401"/>
    </source>
</evidence>
<dbReference type="Gene3D" id="3.10.129.10">
    <property type="entry name" value="Hotdog Thioesterase"/>
    <property type="match status" value="1"/>
</dbReference>
<gene>
    <name evidence="3" type="ORF">RIdsm_01859</name>
    <name evidence="2" type="ORF">XM52_04825</name>
</gene>
<dbReference type="GO" id="GO:0004312">
    <property type="term" value="F:fatty acid synthase activity"/>
    <property type="evidence" value="ECO:0007669"/>
    <property type="project" value="InterPro"/>
</dbReference>
<dbReference type="InterPro" id="IPR029069">
    <property type="entry name" value="HotDog_dom_sf"/>
</dbReference>
<evidence type="ECO:0000313" key="3">
    <source>
        <dbReference type="EMBL" id="QEW26065.1"/>
    </source>
</evidence>
<dbReference type="InterPro" id="IPR003965">
    <property type="entry name" value="Fatty_acid_synthase"/>
</dbReference>
<dbReference type="GO" id="GO:0006633">
    <property type="term" value="P:fatty acid biosynthetic process"/>
    <property type="evidence" value="ECO:0007669"/>
    <property type="project" value="InterPro"/>
</dbReference>
<dbReference type="SUPFAM" id="SSF54637">
    <property type="entry name" value="Thioesterase/thiol ester dehydrase-isomerase"/>
    <property type="match status" value="1"/>
</dbReference>
<dbReference type="OrthoDB" id="9796589at2"/>
<evidence type="ECO:0000259" key="1">
    <source>
        <dbReference type="Pfam" id="PF01575"/>
    </source>
</evidence>
<dbReference type="EMBL" id="CP031598">
    <property type="protein sequence ID" value="QEW26065.1"/>
    <property type="molecule type" value="Genomic_DNA"/>
</dbReference>
<accession>A0A0T5PCL2</accession>
<dbReference type="STRING" id="540747.SAMN04488031_103272"/>
<name>A0A0T5PCL2_9RHOB</name>